<dbReference type="AlphaFoldDB" id="A0A8J3T662"/>
<protein>
    <submittedName>
        <fullName evidence="1">Uncharacterized protein</fullName>
    </submittedName>
</protein>
<reference evidence="1" key="1">
    <citation type="submission" date="2021-01" db="EMBL/GenBank/DDBJ databases">
        <title>Whole genome shotgun sequence of Planobispora takensis NBRC 109077.</title>
        <authorList>
            <person name="Komaki H."/>
            <person name="Tamura T."/>
        </authorList>
    </citation>
    <scope>NUCLEOTIDE SEQUENCE</scope>
    <source>
        <strain evidence="1">NBRC 109077</strain>
    </source>
</reference>
<dbReference type="EMBL" id="BOOK01000107">
    <property type="protein sequence ID" value="GII06162.1"/>
    <property type="molecule type" value="Genomic_DNA"/>
</dbReference>
<dbReference type="RefSeq" id="WP_203880370.1">
    <property type="nucleotide sequence ID" value="NZ_BOOK01000107.1"/>
</dbReference>
<evidence type="ECO:0000313" key="1">
    <source>
        <dbReference type="EMBL" id="GII06162.1"/>
    </source>
</evidence>
<dbReference type="Proteomes" id="UP000634476">
    <property type="component" value="Unassembled WGS sequence"/>
</dbReference>
<proteinExistence type="predicted"/>
<accession>A0A8J3T662</accession>
<evidence type="ECO:0000313" key="2">
    <source>
        <dbReference type="Proteomes" id="UP000634476"/>
    </source>
</evidence>
<keyword evidence="2" id="KW-1185">Reference proteome</keyword>
<comment type="caution">
    <text evidence="1">The sequence shown here is derived from an EMBL/GenBank/DDBJ whole genome shotgun (WGS) entry which is preliminary data.</text>
</comment>
<name>A0A8J3T662_9ACTN</name>
<sequence length="101" mass="11139">MTLVRRPLPMPGHVPDPGLRHLLMHGGVVSMRPGGAPMTRTSLDLGLRCRLRGLLGPLGCLLWAGHRRPLLRLQFFNPLPDLLDPLIGTPHAIPRLLIAIR</sequence>
<organism evidence="1 2">
    <name type="scientific">Planobispora takensis</name>
    <dbReference type="NCBI Taxonomy" id="1367882"/>
    <lineage>
        <taxon>Bacteria</taxon>
        <taxon>Bacillati</taxon>
        <taxon>Actinomycetota</taxon>
        <taxon>Actinomycetes</taxon>
        <taxon>Streptosporangiales</taxon>
        <taxon>Streptosporangiaceae</taxon>
        <taxon>Planobispora</taxon>
    </lineage>
</organism>
<gene>
    <name evidence="1" type="ORF">Pta02_81700</name>
</gene>